<proteinExistence type="predicted"/>
<keyword evidence="4 5" id="KW-0472">Membrane</keyword>
<dbReference type="EMBL" id="HE796683">
    <property type="protein sequence ID" value="CCG98142.1"/>
    <property type="molecule type" value="Genomic_DNA"/>
</dbReference>
<dbReference type="RefSeq" id="WP_015329242.1">
    <property type="nucleotide sequence ID" value="NC_020054.1"/>
</dbReference>
<keyword evidence="7" id="KW-1185">Reference proteome</keyword>
<accession>I0K1Y9</accession>
<dbReference type="OrthoDB" id="327939at2"/>
<dbReference type="PANTHER" id="PTHR36974:SF1">
    <property type="entry name" value="DOXX FAMILY MEMBRANE PROTEIN"/>
    <property type="match status" value="1"/>
</dbReference>
<gene>
    <name evidence="6" type="ORF">FAES_0128</name>
</gene>
<dbReference type="eggNOG" id="COG4270">
    <property type="taxonomic scope" value="Bacteria"/>
</dbReference>
<sequence>MAFFGGLVAIAALLYGIGWMLSLDYLRLVRHDMLLGAAVMFSLIGVSHFRKPDLMQYMIPKGLPAPRRLVYLSGLAEIVLGLGLLIPATRTASAWGLIGLLIAIFPANINVAVNNLPPPGGLPAKPWYIWSRLLFQPLYIAWIWYAALAP</sequence>
<dbReference type="Pfam" id="PF07681">
    <property type="entry name" value="DoxX"/>
    <property type="match status" value="1"/>
</dbReference>
<dbReference type="HOGENOM" id="CLU_128738_4_1_10"/>
<feature type="transmembrane region" description="Helical" evidence="5">
    <location>
        <begin position="69"/>
        <end position="86"/>
    </location>
</feature>
<evidence type="ECO:0000256" key="3">
    <source>
        <dbReference type="ARBA" id="ARBA00022989"/>
    </source>
</evidence>
<evidence type="ECO:0000256" key="1">
    <source>
        <dbReference type="ARBA" id="ARBA00004141"/>
    </source>
</evidence>
<dbReference type="GO" id="GO:0016020">
    <property type="term" value="C:membrane"/>
    <property type="evidence" value="ECO:0007669"/>
    <property type="project" value="UniProtKB-SubCell"/>
</dbReference>
<evidence type="ECO:0000256" key="4">
    <source>
        <dbReference type="ARBA" id="ARBA00023136"/>
    </source>
</evidence>
<dbReference type="InterPro" id="IPR032808">
    <property type="entry name" value="DoxX"/>
</dbReference>
<dbReference type="STRING" id="1166018.FAES_0128"/>
<feature type="transmembrane region" description="Helical" evidence="5">
    <location>
        <begin position="129"/>
        <end position="148"/>
    </location>
</feature>
<name>I0K1Y9_9BACT</name>
<evidence type="ECO:0000256" key="2">
    <source>
        <dbReference type="ARBA" id="ARBA00022692"/>
    </source>
</evidence>
<dbReference type="KEGG" id="fae:FAES_0128"/>
<dbReference type="Proteomes" id="UP000011058">
    <property type="component" value="Chromosome"/>
</dbReference>
<evidence type="ECO:0008006" key="8">
    <source>
        <dbReference type="Google" id="ProtNLM"/>
    </source>
</evidence>
<dbReference type="PATRIC" id="fig|1166018.3.peg.131"/>
<evidence type="ECO:0000256" key="5">
    <source>
        <dbReference type="SAM" id="Phobius"/>
    </source>
</evidence>
<evidence type="ECO:0000313" key="7">
    <source>
        <dbReference type="Proteomes" id="UP000011058"/>
    </source>
</evidence>
<reference evidence="6 7" key="1">
    <citation type="journal article" date="2012" name="J. Bacteriol.">
        <title>Genome Sequence of Fibrella aestuarina BUZ 2T, a Filamentous Marine Bacterium.</title>
        <authorList>
            <person name="Filippini M."/>
            <person name="Qi W."/>
            <person name="Blom J."/>
            <person name="Goesmann A."/>
            <person name="Smits T.H."/>
            <person name="Bagheri H.C."/>
        </authorList>
    </citation>
    <scope>NUCLEOTIDE SEQUENCE [LARGE SCALE GENOMIC DNA]</scope>
    <source>
        <strain evidence="7">BUZ 2T</strain>
    </source>
</reference>
<keyword evidence="3 5" id="KW-1133">Transmembrane helix</keyword>
<keyword evidence="2 5" id="KW-0812">Transmembrane</keyword>
<feature type="transmembrane region" description="Helical" evidence="5">
    <location>
        <begin position="93"/>
        <end position="109"/>
    </location>
</feature>
<dbReference type="AlphaFoldDB" id="I0K1Y9"/>
<protein>
    <recommendedName>
        <fullName evidence="8">DoxX family protein</fullName>
    </recommendedName>
</protein>
<evidence type="ECO:0000313" key="6">
    <source>
        <dbReference type="EMBL" id="CCG98142.1"/>
    </source>
</evidence>
<comment type="subcellular location">
    <subcellularLocation>
        <location evidence="1">Membrane</location>
        <topology evidence="1">Multi-pass membrane protein</topology>
    </subcellularLocation>
</comment>
<feature type="transmembrane region" description="Helical" evidence="5">
    <location>
        <begin position="33"/>
        <end position="49"/>
    </location>
</feature>
<organism evidence="6 7">
    <name type="scientific">Fibrella aestuarina BUZ 2</name>
    <dbReference type="NCBI Taxonomy" id="1166018"/>
    <lineage>
        <taxon>Bacteria</taxon>
        <taxon>Pseudomonadati</taxon>
        <taxon>Bacteroidota</taxon>
        <taxon>Cytophagia</taxon>
        <taxon>Cytophagales</taxon>
        <taxon>Spirosomataceae</taxon>
        <taxon>Fibrella</taxon>
    </lineage>
</organism>
<feature type="transmembrane region" description="Helical" evidence="5">
    <location>
        <begin position="6"/>
        <end position="26"/>
    </location>
</feature>
<dbReference type="PANTHER" id="PTHR36974">
    <property type="entry name" value="MEMBRANE PROTEIN-RELATED"/>
    <property type="match status" value="1"/>
</dbReference>